<keyword evidence="2" id="KW-0946">Virion</keyword>
<accession>A0ABV1BUY7</accession>
<dbReference type="Proteomes" id="UP001442364">
    <property type="component" value="Unassembled WGS sequence"/>
</dbReference>
<reference evidence="2 3" key="1">
    <citation type="submission" date="2024-03" db="EMBL/GenBank/DDBJ databases">
        <title>Human intestinal bacterial collection.</title>
        <authorList>
            <person name="Pauvert C."/>
            <person name="Hitch T.C.A."/>
            <person name="Clavel T."/>
        </authorList>
    </citation>
    <scope>NUCLEOTIDE SEQUENCE [LARGE SCALE GENOMIC DNA]</scope>
    <source>
        <strain evidence="2 3">CLA-AA-H255</strain>
    </source>
</reference>
<dbReference type="Pfam" id="PF12652">
    <property type="entry name" value="CotJB"/>
    <property type="match status" value="1"/>
</dbReference>
<dbReference type="InterPro" id="IPR024207">
    <property type="entry name" value="CotJB_dom"/>
</dbReference>
<dbReference type="EMBL" id="JBBMER010000004">
    <property type="protein sequence ID" value="MEQ2379558.1"/>
    <property type="molecule type" value="Genomic_DNA"/>
</dbReference>
<protein>
    <submittedName>
        <fullName evidence="2">Spore coat protein CotJB</fullName>
    </submittedName>
</protein>
<evidence type="ECO:0000313" key="2">
    <source>
        <dbReference type="EMBL" id="MEQ2379558.1"/>
    </source>
</evidence>
<gene>
    <name evidence="2" type="ORF">WMO14_06665</name>
</gene>
<feature type="domain" description="Protein CotJB" evidence="1">
    <location>
        <begin position="68"/>
        <end position="141"/>
    </location>
</feature>
<keyword evidence="2" id="KW-0167">Capsid protein</keyword>
<evidence type="ECO:0000259" key="1">
    <source>
        <dbReference type="Pfam" id="PF12652"/>
    </source>
</evidence>
<proteinExistence type="predicted"/>
<keyword evidence="3" id="KW-1185">Reference proteome</keyword>
<organism evidence="2 3">
    <name type="scientific">[Lactobacillus] rogosae</name>
    <dbReference type="NCBI Taxonomy" id="706562"/>
    <lineage>
        <taxon>Bacteria</taxon>
        <taxon>Bacillati</taxon>
        <taxon>Bacillota</taxon>
        <taxon>Clostridia</taxon>
        <taxon>Lachnospirales</taxon>
        <taxon>Lachnospiraceae</taxon>
        <taxon>Lachnospira</taxon>
    </lineage>
</organism>
<name>A0ABV1BUY7_9FIRM</name>
<evidence type="ECO:0000313" key="3">
    <source>
        <dbReference type="Proteomes" id="UP001442364"/>
    </source>
</evidence>
<sequence length="145" mass="16786">MNNMTNQPSMNQRSSCNCQQNCNNGYSNNSCNNNRNYNNNLCNSGNSNSTLTPTRQSSCTLTADKRGLMQNIYELGFVLTEVNLYLDTHPDDLEAIEYYAQIKDKYCDYMTQYADYYGPLDKLHISNDNYWMWVATPMPWEMEGC</sequence>
<dbReference type="RefSeq" id="WP_055306763.1">
    <property type="nucleotide sequence ID" value="NZ_DAWCMB010000170.1"/>
</dbReference>
<comment type="caution">
    <text evidence="2">The sequence shown here is derived from an EMBL/GenBank/DDBJ whole genome shotgun (WGS) entry which is preliminary data.</text>
</comment>